<feature type="site" description="Transition state stabilizer" evidence="12">
    <location>
        <position position="135"/>
    </location>
</feature>
<keyword evidence="5 11" id="KW-0479">Metal-binding</keyword>
<dbReference type="PROSITE" id="PS00435">
    <property type="entry name" value="PEROXIDASE_1"/>
    <property type="match status" value="1"/>
</dbReference>
<dbReference type="FunFam" id="1.10.420.10:FF:000001">
    <property type="entry name" value="Peroxidase"/>
    <property type="match status" value="1"/>
</dbReference>
<comment type="caution">
    <text evidence="16">The sequence shown here is derived from an EMBL/GenBank/DDBJ whole genome shotgun (WGS) entry which is preliminary data.</text>
</comment>
<feature type="binding site" evidence="11">
    <location>
        <position position="161"/>
    </location>
    <ligand>
        <name>Ca(2+)</name>
        <dbReference type="ChEBI" id="CHEBI:29108"/>
        <label>1</label>
    </ligand>
</feature>
<proteinExistence type="inferred from homology"/>
<dbReference type="EC" id="1.11.1.7" evidence="14"/>
<comment type="subcellular location">
    <subcellularLocation>
        <location evidence="14">Secreted</location>
    </subcellularLocation>
</comment>
<keyword evidence="3 14" id="KW-0575">Peroxidase</keyword>
<feature type="binding site" description="axial binding residue" evidence="11">
    <location>
        <position position="265"/>
    </location>
    <ligand>
        <name>heme b</name>
        <dbReference type="ChEBI" id="CHEBI:60344"/>
    </ligand>
    <ligandPart>
        <name>Fe</name>
        <dbReference type="ChEBI" id="CHEBI:18248"/>
    </ligandPart>
</feature>
<dbReference type="PRINTS" id="PR00461">
    <property type="entry name" value="PLPEROXIDASE"/>
</dbReference>
<keyword evidence="14" id="KW-0376">Hydrogen peroxide</keyword>
<dbReference type="InterPro" id="IPR002016">
    <property type="entry name" value="Haem_peroxidase"/>
</dbReference>
<keyword evidence="11 14" id="KW-0106">Calcium</keyword>
<evidence type="ECO:0000256" key="9">
    <source>
        <dbReference type="PIRSR" id="PIRSR600823-1"/>
    </source>
</evidence>
<feature type="binding site" evidence="10">
    <location>
        <position position="235"/>
    </location>
    <ligand>
        <name>substrate</name>
    </ligand>
</feature>
<dbReference type="GO" id="GO:0046872">
    <property type="term" value="F:metal ion binding"/>
    <property type="evidence" value="ECO:0007669"/>
    <property type="project" value="UniProtKB-UniRule"/>
</dbReference>
<dbReference type="FunFam" id="1.10.520.10:FF:000010">
    <property type="entry name" value="Peroxidase"/>
    <property type="match status" value="1"/>
</dbReference>
<dbReference type="InterPro" id="IPR019794">
    <property type="entry name" value="Peroxidases_AS"/>
</dbReference>
<dbReference type="InterPro" id="IPR000823">
    <property type="entry name" value="Peroxidase_pln"/>
</dbReference>
<dbReference type="Gene3D" id="1.10.520.10">
    <property type="match status" value="1"/>
</dbReference>
<dbReference type="InterPro" id="IPR010255">
    <property type="entry name" value="Haem_peroxidase_sf"/>
</dbReference>
<dbReference type="PRINTS" id="PR00458">
    <property type="entry name" value="PEROXIDASE"/>
</dbReference>
<evidence type="ECO:0000256" key="6">
    <source>
        <dbReference type="ARBA" id="ARBA00023002"/>
    </source>
</evidence>
<dbReference type="AlphaFoldDB" id="A0A9Q0H2Z0"/>
<accession>A0A9Q0H2Z0</accession>
<feature type="binding site" evidence="11">
    <location>
        <position position="147"/>
    </location>
    <ligand>
        <name>Ca(2+)</name>
        <dbReference type="ChEBI" id="CHEBI:29108"/>
        <label>1</label>
    </ligand>
</feature>
<sequence length="404" mass="45957">MELEIDLTYPHIIRILVLESELVTRPVVRFQQTIFSTLQSRHFYFITSKTLSELRSEPATRAIMWELARKWSVLLVAVCVVLSLGNHKGEPGKDDYPFLEYDFYRDSCPQAEKIIRTTVRDLFNVRPNVAPQLLRLVFHDCFIQGCDASLLLDAIDEIDSEKDAPPNHSLKGFHLIHTIKSKLEEVCPVTVSCADILALAAREGVVLAGGPFYRLKTGRRDSKLAFREIASYELPSPDTSISFIRESFSKRGFDEREIVSLLGAHTIGGVHCKFFENRLYDYLGTGRPDPSIEPEFLDVMRSRCRLKPSNSSTVMGLMAMNYEQASQSSFGTQYFQSLQLGRGILHVDQQLMSCEGTRRWVHAYAADRYLFRKNFALSMTKLSSLHVLTPPLGQIRHNCSRIVV</sequence>
<dbReference type="Pfam" id="PF00141">
    <property type="entry name" value="peroxidase"/>
    <property type="match status" value="1"/>
</dbReference>
<dbReference type="GO" id="GO:0005576">
    <property type="term" value="C:extracellular region"/>
    <property type="evidence" value="ECO:0007669"/>
    <property type="project" value="UniProtKB-SubCell"/>
</dbReference>
<keyword evidence="7 11" id="KW-0408">Iron</keyword>
<gene>
    <name evidence="16" type="ORF">NE237_026023</name>
</gene>
<feature type="active site" description="Proton acceptor" evidence="9">
    <location>
        <position position="139"/>
    </location>
</feature>
<dbReference type="EMBL" id="JAMYWD010000010">
    <property type="protein sequence ID" value="KAJ4958912.1"/>
    <property type="molecule type" value="Genomic_DNA"/>
</dbReference>
<comment type="function">
    <text evidence="14">Removal of H(2)O(2), oxidation of toxic reductants, biosynthesis and degradation of lignin, suberization, auxin catabolism, response to environmental stresses such as wounding, pathogen attack and oxidative stress.</text>
</comment>
<evidence type="ECO:0000256" key="13">
    <source>
        <dbReference type="PIRSR" id="PIRSR600823-5"/>
    </source>
</evidence>
<feature type="disulfide bond" evidence="13">
    <location>
        <begin position="193"/>
        <end position="399"/>
    </location>
</feature>
<evidence type="ECO:0000313" key="16">
    <source>
        <dbReference type="EMBL" id="KAJ4958912.1"/>
    </source>
</evidence>
<evidence type="ECO:0000256" key="2">
    <source>
        <dbReference type="ARBA" id="ARBA00006873"/>
    </source>
</evidence>
<dbReference type="GO" id="GO:0006979">
    <property type="term" value="P:response to oxidative stress"/>
    <property type="evidence" value="ECO:0007669"/>
    <property type="project" value="UniProtKB-UniRule"/>
</dbReference>
<evidence type="ECO:0000259" key="15">
    <source>
        <dbReference type="PROSITE" id="PS50873"/>
    </source>
</evidence>
<evidence type="ECO:0000256" key="8">
    <source>
        <dbReference type="ARBA" id="ARBA00023157"/>
    </source>
</evidence>
<name>A0A9Q0H2Z0_9MAGN</name>
<dbReference type="CDD" id="cd00693">
    <property type="entry name" value="secretory_peroxidase"/>
    <property type="match status" value="1"/>
</dbReference>
<evidence type="ECO:0000256" key="11">
    <source>
        <dbReference type="PIRSR" id="PIRSR600823-3"/>
    </source>
</evidence>
<dbReference type="GO" id="GO:0042744">
    <property type="term" value="P:hydrogen peroxide catabolic process"/>
    <property type="evidence" value="ECO:0007669"/>
    <property type="project" value="UniProtKB-KW"/>
</dbReference>
<dbReference type="PROSITE" id="PS50873">
    <property type="entry name" value="PEROXIDASE_4"/>
    <property type="match status" value="1"/>
</dbReference>
<feature type="binding site" evidence="11">
    <location>
        <position position="266"/>
    </location>
    <ligand>
        <name>Ca(2+)</name>
        <dbReference type="ChEBI" id="CHEBI:29108"/>
        <label>2</label>
    </ligand>
</feature>
<evidence type="ECO:0000256" key="4">
    <source>
        <dbReference type="ARBA" id="ARBA00022617"/>
    </source>
</evidence>
<dbReference type="InterPro" id="IPR019793">
    <property type="entry name" value="Peroxidases_heam-ligand_BS"/>
</dbReference>
<dbReference type="Gene3D" id="1.10.420.10">
    <property type="entry name" value="Peroxidase, domain 2"/>
    <property type="match status" value="1"/>
</dbReference>
<feature type="disulfide bond" evidence="13">
    <location>
        <begin position="141"/>
        <end position="146"/>
    </location>
</feature>
<comment type="similarity">
    <text evidence="2">Belongs to the peroxidase family. Ascorbate peroxidase subfamily.</text>
</comment>
<evidence type="ECO:0000313" key="17">
    <source>
        <dbReference type="Proteomes" id="UP001141806"/>
    </source>
</evidence>
<evidence type="ECO:0000256" key="3">
    <source>
        <dbReference type="ARBA" id="ARBA00022559"/>
    </source>
</evidence>
<keyword evidence="4 14" id="KW-0349">Heme</keyword>
<keyword evidence="17" id="KW-1185">Reference proteome</keyword>
<reference evidence="16" key="1">
    <citation type="journal article" date="2023" name="Plant J.">
        <title>The genome of the king protea, Protea cynaroides.</title>
        <authorList>
            <person name="Chang J."/>
            <person name="Duong T.A."/>
            <person name="Schoeman C."/>
            <person name="Ma X."/>
            <person name="Roodt D."/>
            <person name="Barker N."/>
            <person name="Li Z."/>
            <person name="Van de Peer Y."/>
            <person name="Mizrachi E."/>
        </authorList>
    </citation>
    <scope>NUCLEOTIDE SEQUENCE</scope>
    <source>
        <tissue evidence="16">Young leaves</tissue>
    </source>
</reference>
<feature type="binding site" evidence="11">
    <location>
        <position position="140"/>
    </location>
    <ligand>
        <name>Ca(2+)</name>
        <dbReference type="ChEBI" id="CHEBI:29108"/>
        <label>1</label>
    </ligand>
</feature>
<comment type="cofactor">
    <cofactor evidence="11 14">
        <name>heme b</name>
        <dbReference type="ChEBI" id="CHEBI:60344"/>
    </cofactor>
    <text evidence="11 14">Binds 1 heme b (iron(II)-protoporphyrin IX) group per subunit.</text>
</comment>
<evidence type="ECO:0000256" key="10">
    <source>
        <dbReference type="PIRSR" id="PIRSR600823-2"/>
    </source>
</evidence>
<evidence type="ECO:0000256" key="14">
    <source>
        <dbReference type="RuleBase" id="RU362060"/>
    </source>
</evidence>
<dbReference type="GO" id="GO:0020037">
    <property type="term" value="F:heme binding"/>
    <property type="evidence" value="ECO:0007669"/>
    <property type="project" value="UniProtKB-UniRule"/>
</dbReference>
<feature type="domain" description="Plant heme peroxidase family profile" evidence="15">
    <location>
        <begin position="98"/>
        <end position="403"/>
    </location>
</feature>
<feature type="disulfide bond" evidence="13">
    <location>
        <begin position="108"/>
        <end position="187"/>
    </location>
</feature>
<feature type="disulfide bond" evidence="13">
    <location>
        <begin position="272"/>
        <end position="304"/>
    </location>
</feature>
<dbReference type="InterPro" id="IPR033905">
    <property type="entry name" value="Secretory_peroxidase"/>
</dbReference>
<dbReference type="SUPFAM" id="SSF48113">
    <property type="entry name" value="Heme-dependent peroxidases"/>
    <property type="match status" value="1"/>
</dbReference>
<comment type="cofactor">
    <cofactor evidence="11 14">
        <name>Ca(2+)</name>
        <dbReference type="ChEBI" id="CHEBI:29108"/>
    </cofactor>
    <text evidence="11 14">Binds 2 calcium ions per subunit.</text>
</comment>
<feature type="binding site" evidence="11">
    <location>
        <position position="145"/>
    </location>
    <ligand>
        <name>Ca(2+)</name>
        <dbReference type="ChEBI" id="CHEBI:29108"/>
        <label>1</label>
    </ligand>
</feature>
<dbReference type="PROSITE" id="PS00436">
    <property type="entry name" value="PEROXIDASE_2"/>
    <property type="match status" value="1"/>
</dbReference>
<dbReference type="Proteomes" id="UP001141806">
    <property type="component" value="Unassembled WGS sequence"/>
</dbReference>
<evidence type="ECO:0000256" key="7">
    <source>
        <dbReference type="ARBA" id="ARBA00023004"/>
    </source>
</evidence>
<evidence type="ECO:0000256" key="12">
    <source>
        <dbReference type="PIRSR" id="PIRSR600823-4"/>
    </source>
</evidence>
<dbReference type="PANTHER" id="PTHR31517:SF48">
    <property type="entry name" value="PEROXIDASE 16-RELATED"/>
    <property type="match status" value="1"/>
</dbReference>
<dbReference type="GO" id="GO:0140825">
    <property type="term" value="F:lactoperoxidase activity"/>
    <property type="evidence" value="ECO:0007669"/>
    <property type="project" value="UniProtKB-EC"/>
</dbReference>
<feature type="binding site" evidence="11">
    <location>
        <position position="149"/>
    </location>
    <ligand>
        <name>Ca(2+)</name>
        <dbReference type="ChEBI" id="CHEBI:29108"/>
        <label>1</label>
    </ligand>
</feature>
<comment type="catalytic activity">
    <reaction evidence="1 14">
        <text>2 a phenolic donor + H2O2 = 2 a phenolic radical donor + 2 H2O</text>
        <dbReference type="Rhea" id="RHEA:56136"/>
        <dbReference type="ChEBI" id="CHEBI:15377"/>
        <dbReference type="ChEBI" id="CHEBI:16240"/>
        <dbReference type="ChEBI" id="CHEBI:139520"/>
        <dbReference type="ChEBI" id="CHEBI:139521"/>
        <dbReference type="EC" id="1.11.1.7"/>
    </reaction>
</comment>
<evidence type="ECO:0000256" key="5">
    <source>
        <dbReference type="ARBA" id="ARBA00022723"/>
    </source>
</evidence>
<dbReference type="PANTHER" id="PTHR31517">
    <property type="match status" value="1"/>
</dbReference>
<organism evidence="16 17">
    <name type="scientific">Protea cynaroides</name>
    <dbReference type="NCBI Taxonomy" id="273540"/>
    <lineage>
        <taxon>Eukaryota</taxon>
        <taxon>Viridiplantae</taxon>
        <taxon>Streptophyta</taxon>
        <taxon>Embryophyta</taxon>
        <taxon>Tracheophyta</taxon>
        <taxon>Spermatophyta</taxon>
        <taxon>Magnoliopsida</taxon>
        <taxon>Proteales</taxon>
        <taxon>Proteaceae</taxon>
        <taxon>Protea</taxon>
    </lineage>
</organism>
<keyword evidence="6 14" id="KW-0560">Oxidoreductase</keyword>
<evidence type="ECO:0000256" key="1">
    <source>
        <dbReference type="ARBA" id="ARBA00000189"/>
    </source>
</evidence>
<protein>
    <recommendedName>
        <fullName evidence="14">Peroxidase</fullName>
        <ecNumber evidence="14">1.11.1.7</ecNumber>
    </recommendedName>
</protein>
<comment type="similarity">
    <text evidence="14">Belongs to the peroxidase family. Classical plant (class III) peroxidase subfamily.</text>
</comment>
<keyword evidence="8 13" id="KW-1015">Disulfide bond</keyword>
<keyword evidence="14" id="KW-0964">Secreted</keyword>
<dbReference type="OrthoDB" id="2113341at2759"/>